<organism evidence="1 2">
    <name type="scientific">Salibacterium qingdaonense</name>
    <dbReference type="NCBI Taxonomy" id="266892"/>
    <lineage>
        <taxon>Bacteria</taxon>
        <taxon>Bacillati</taxon>
        <taxon>Bacillota</taxon>
        <taxon>Bacilli</taxon>
        <taxon>Bacillales</taxon>
        <taxon>Bacillaceae</taxon>
    </lineage>
</organism>
<proteinExistence type="predicted"/>
<dbReference type="Proteomes" id="UP000199668">
    <property type="component" value="Unassembled WGS sequence"/>
</dbReference>
<sequence length="103" mass="12084">MIKACIPFLFRWTKPSAQRPRKAGRKGGVRRNDSYIWIINSRSSIQFLNGKEHFRMEPTSLEKMVGSMMLDIYLFQMGHSKAVRVMVFRVHIYHADGQLLKLE</sequence>
<protein>
    <submittedName>
        <fullName evidence="1">Uncharacterized protein</fullName>
    </submittedName>
</protein>
<evidence type="ECO:0000313" key="1">
    <source>
        <dbReference type="EMBL" id="SFL91540.1"/>
    </source>
</evidence>
<dbReference type="EMBL" id="FOTY01000008">
    <property type="protein sequence ID" value="SFL91540.1"/>
    <property type="molecule type" value="Genomic_DNA"/>
</dbReference>
<keyword evidence="2" id="KW-1185">Reference proteome</keyword>
<gene>
    <name evidence="1" type="ORF">SAMN04488054_10829</name>
</gene>
<dbReference type="STRING" id="266892.SAMN04488054_10829"/>
<evidence type="ECO:0000313" key="2">
    <source>
        <dbReference type="Proteomes" id="UP000199668"/>
    </source>
</evidence>
<dbReference type="AlphaFoldDB" id="A0A1I4LKQ1"/>
<accession>A0A1I4LKQ1</accession>
<name>A0A1I4LKQ1_9BACI</name>
<reference evidence="1 2" key="1">
    <citation type="submission" date="2016-10" db="EMBL/GenBank/DDBJ databases">
        <authorList>
            <person name="de Groot N.N."/>
        </authorList>
    </citation>
    <scope>NUCLEOTIDE SEQUENCE [LARGE SCALE GENOMIC DNA]</scope>
    <source>
        <strain evidence="1 2">CGMCC 1.6134</strain>
    </source>
</reference>